<dbReference type="EMBL" id="LSRX01000054">
    <property type="protein sequence ID" value="OLQ11790.1"/>
    <property type="molecule type" value="Genomic_DNA"/>
</dbReference>
<dbReference type="AlphaFoldDB" id="A0A1Q9EWG7"/>
<sequence>MLEIVRTDVVRGAFGYENIKYNDPHLMKAFHVEELEINENDRAWASGIAQNHWAVHRQDLLAESQDVDLQCVVEEIMGFFVAPVSGWYSFLTWGQLHQEVWLSTSEVERVAKRLDYTGCRCWLMFYKTLEIVFHLASIRLMRVLIEKKLDILRKVFSNLLRALRIPQPSVASLDCLRCDTAPLFPVTLKRSGGRRRNVYTGCSIFYNYRDHPDPQRAHVGTNISDRLGIRTPSEKAVRLQKGERRFFLKRVALPEPLDLDGAERSNTFAHLPMGTVAPTSCPVPEQVLLGTSTGA</sequence>
<dbReference type="Proteomes" id="UP000186817">
    <property type="component" value="Unassembled WGS sequence"/>
</dbReference>
<gene>
    <name evidence="1" type="ORF">AK812_SmicGene4390</name>
</gene>
<keyword evidence="2" id="KW-1185">Reference proteome</keyword>
<protein>
    <submittedName>
        <fullName evidence="1">Uncharacterized protein</fullName>
    </submittedName>
</protein>
<comment type="caution">
    <text evidence="1">The sequence shown here is derived from an EMBL/GenBank/DDBJ whole genome shotgun (WGS) entry which is preliminary data.</text>
</comment>
<evidence type="ECO:0000313" key="2">
    <source>
        <dbReference type="Proteomes" id="UP000186817"/>
    </source>
</evidence>
<organism evidence="1 2">
    <name type="scientific">Symbiodinium microadriaticum</name>
    <name type="common">Dinoflagellate</name>
    <name type="synonym">Zooxanthella microadriatica</name>
    <dbReference type="NCBI Taxonomy" id="2951"/>
    <lineage>
        <taxon>Eukaryota</taxon>
        <taxon>Sar</taxon>
        <taxon>Alveolata</taxon>
        <taxon>Dinophyceae</taxon>
        <taxon>Suessiales</taxon>
        <taxon>Symbiodiniaceae</taxon>
        <taxon>Symbiodinium</taxon>
    </lineage>
</organism>
<reference evidence="1 2" key="1">
    <citation type="submission" date="2016-02" db="EMBL/GenBank/DDBJ databases">
        <title>Genome analysis of coral dinoflagellate symbionts highlights evolutionary adaptations to a symbiotic lifestyle.</title>
        <authorList>
            <person name="Aranda M."/>
            <person name="Li Y."/>
            <person name="Liew Y.J."/>
            <person name="Baumgarten S."/>
            <person name="Simakov O."/>
            <person name="Wilson M."/>
            <person name="Piel J."/>
            <person name="Ashoor H."/>
            <person name="Bougouffa S."/>
            <person name="Bajic V.B."/>
            <person name="Ryu T."/>
            <person name="Ravasi T."/>
            <person name="Bayer T."/>
            <person name="Micklem G."/>
            <person name="Kim H."/>
            <person name="Bhak J."/>
            <person name="Lajeunesse T.C."/>
            <person name="Voolstra C.R."/>
        </authorList>
    </citation>
    <scope>NUCLEOTIDE SEQUENCE [LARGE SCALE GENOMIC DNA]</scope>
    <source>
        <strain evidence="1 2">CCMP2467</strain>
    </source>
</reference>
<proteinExistence type="predicted"/>
<dbReference type="OrthoDB" id="425621at2759"/>
<evidence type="ECO:0000313" key="1">
    <source>
        <dbReference type="EMBL" id="OLQ11790.1"/>
    </source>
</evidence>
<name>A0A1Q9EWG7_SYMMI</name>
<accession>A0A1Q9EWG7</accession>